<evidence type="ECO:0000313" key="5">
    <source>
        <dbReference type="EMBL" id="ORW08798.1"/>
    </source>
</evidence>
<protein>
    <submittedName>
        <fullName evidence="5">3-oxoacyl-ACP synthase</fullName>
    </submittedName>
</protein>
<accession>A0A1X1YCG3</accession>
<dbReference type="Proteomes" id="UP000193866">
    <property type="component" value="Unassembled WGS sequence"/>
</dbReference>
<dbReference type="PANTHER" id="PTHR34069:SF2">
    <property type="entry name" value="BETA-KETOACYL-[ACYL-CARRIER-PROTEIN] SYNTHASE III"/>
    <property type="match status" value="1"/>
</dbReference>
<gene>
    <name evidence="5" type="ORF">AWC16_18420</name>
</gene>
<dbReference type="InterPro" id="IPR016039">
    <property type="entry name" value="Thiolase-like"/>
</dbReference>
<reference evidence="5 6" key="1">
    <citation type="submission" date="2016-01" db="EMBL/GenBank/DDBJ databases">
        <title>The new phylogeny of the genus Mycobacterium.</title>
        <authorList>
            <person name="Tarcisio F."/>
            <person name="Conor M."/>
            <person name="Antonella G."/>
            <person name="Elisabetta G."/>
            <person name="Giulia F.S."/>
            <person name="Sara T."/>
            <person name="Anna F."/>
            <person name="Clotilde B."/>
            <person name="Roberto B."/>
            <person name="Veronica D.S."/>
            <person name="Fabio R."/>
            <person name="Monica P."/>
            <person name="Olivier J."/>
            <person name="Enrico T."/>
            <person name="Nicola S."/>
        </authorList>
    </citation>
    <scope>NUCLEOTIDE SEQUENCE [LARGE SCALE GENOMIC DNA]</scope>
    <source>
        <strain evidence="5 6">DSM 45394</strain>
    </source>
</reference>
<evidence type="ECO:0000313" key="6">
    <source>
        <dbReference type="Proteomes" id="UP000193866"/>
    </source>
</evidence>
<organism evidence="5 6">
    <name type="scientific">Mycolicibacter longobardus</name>
    <dbReference type="NCBI Taxonomy" id="1108812"/>
    <lineage>
        <taxon>Bacteria</taxon>
        <taxon>Bacillati</taxon>
        <taxon>Actinomycetota</taxon>
        <taxon>Actinomycetes</taxon>
        <taxon>Mycobacteriales</taxon>
        <taxon>Mycobacteriaceae</taxon>
        <taxon>Mycolicibacter</taxon>
    </lineage>
</organism>
<dbReference type="Pfam" id="PF08541">
    <property type="entry name" value="ACP_syn_III_C"/>
    <property type="match status" value="1"/>
</dbReference>
<dbReference type="GO" id="GO:0004315">
    <property type="term" value="F:3-oxoacyl-[acyl-carrier-protein] synthase activity"/>
    <property type="evidence" value="ECO:0007669"/>
    <property type="project" value="InterPro"/>
</dbReference>
<dbReference type="EMBL" id="LQPG01000033">
    <property type="protein sequence ID" value="ORW08798.1"/>
    <property type="molecule type" value="Genomic_DNA"/>
</dbReference>
<dbReference type="AlphaFoldDB" id="A0A1X1YCG3"/>
<evidence type="ECO:0000256" key="2">
    <source>
        <dbReference type="ARBA" id="ARBA00023315"/>
    </source>
</evidence>
<dbReference type="GO" id="GO:0006633">
    <property type="term" value="P:fatty acid biosynthetic process"/>
    <property type="evidence" value="ECO:0007669"/>
    <property type="project" value="InterPro"/>
</dbReference>
<sequence>MSQPVISLTDVSSYLPGEPISADYYAQFAESDDLRDNLMFRAPRFRHHVGPDESAVDMIERAAQGLIERHGREVIENTDVLITHTQLPDVPFYGAGGGVAHRLGMHPDWVLDLHNGGCAAFILGLNVARKLLASGAGSTALIAVAQNSAGQIFEQPAVRGKSQASVPGDGAAVGLVTLSDQSPIIDVECRTYGQYAGDMSYAADPPRKWWQPGPGAGYIGFTESKIAKVLARGNRQVPEVALAVCHRAGLSASDIGLLVTNQPNRVFLRNWREALELPESRHFDTFDQCGNLFGAGVPINLDRAITEQRVQPGDVVVMAAFAHAGDFAGAAAVRWGGQLR</sequence>
<dbReference type="RefSeq" id="WP_085265979.1">
    <property type="nucleotide sequence ID" value="NZ_LQPG01000033.1"/>
</dbReference>
<keyword evidence="2" id="KW-0012">Acyltransferase</keyword>
<keyword evidence="1" id="KW-0808">Transferase</keyword>
<evidence type="ECO:0000256" key="1">
    <source>
        <dbReference type="ARBA" id="ARBA00022679"/>
    </source>
</evidence>
<dbReference type="InterPro" id="IPR013747">
    <property type="entry name" value="ACP_syn_III_C"/>
</dbReference>
<dbReference type="Gene3D" id="3.40.47.10">
    <property type="match status" value="2"/>
</dbReference>
<dbReference type="SUPFAM" id="SSF53901">
    <property type="entry name" value="Thiolase-like"/>
    <property type="match status" value="1"/>
</dbReference>
<comment type="caution">
    <text evidence="5">The sequence shown here is derived from an EMBL/GenBank/DDBJ whole genome shotgun (WGS) entry which is preliminary data.</text>
</comment>
<feature type="domain" description="Beta-ketoacyl-[acyl-carrier-protein] synthase III N-terminal" evidence="4">
    <location>
        <begin position="115"/>
        <end position="193"/>
    </location>
</feature>
<keyword evidence="6" id="KW-1185">Reference proteome</keyword>
<dbReference type="OrthoDB" id="4758553at2"/>
<evidence type="ECO:0000259" key="4">
    <source>
        <dbReference type="Pfam" id="PF08545"/>
    </source>
</evidence>
<name>A0A1X1YCG3_9MYCO</name>
<dbReference type="InterPro" id="IPR013751">
    <property type="entry name" value="ACP_syn_III_N"/>
</dbReference>
<dbReference type="PANTHER" id="PTHR34069">
    <property type="entry name" value="3-OXOACYL-[ACYL-CARRIER-PROTEIN] SYNTHASE 3"/>
    <property type="match status" value="1"/>
</dbReference>
<dbReference type="GO" id="GO:0044550">
    <property type="term" value="P:secondary metabolite biosynthetic process"/>
    <property type="evidence" value="ECO:0007669"/>
    <property type="project" value="TreeGrafter"/>
</dbReference>
<feature type="domain" description="Beta-ketoacyl-[acyl-carrier-protein] synthase III C-terminal" evidence="3">
    <location>
        <begin position="245"/>
        <end position="335"/>
    </location>
</feature>
<proteinExistence type="predicted"/>
<dbReference type="Pfam" id="PF08545">
    <property type="entry name" value="ACP_syn_III"/>
    <property type="match status" value="1"/>
</dbReference>
<dbReference type="STRING" id="1108812.AWC16_18420"/>
<evidence type="ECO:0000259" key="3">
    <source>
        <dbReference type="Pfam" id="PF08541"/>
    </source>
</evidence>